<keyword evidence="8" id="KW-0472">Membrane</keyword>
<dbReference type="PANTHER" id="PTHR43531">
    <property type="entry name" value="PROTEIN ICFG"/>
    <property type="match status" value="1"/>
</dbReference>
<evidence type="ECO:0000256" key="8">
    <source>
        <dbReference type="ARBA" id="ARBA00023136"/>
    </source>
</evidence>
<name>A0A7C9PFN7_9BURK</name>
<evidence type="ECO:0000256" key="4">
    <source>
        <dbReference type="ARBA" id="ARBA00022500"/>
    </source>
</evidence>
<dbReference type="PROSITE" id="PS50885">
    <property type="entry name" value="HAMP"/>
    <property type="match status" value="1"/>
</dbReference>
<dbReference type="InterPro" id="IPR051310">
    <property type="entry name" value="MCP_chemotaxis"/>
</dbReference>
<gene>
    <name evidence="15" type="ORF">G3A44_05620</name>
</gene>
<protein>
    <submittedName>
        <fullName evidence="15">PAS domain-containing protein</fullName>
    </submittedName>
</protein>
<evidence type="ECO:0000256" key="1">
    <source>
        <dbReference type="ARBA" id="ARBA00004429"/>
    </source>
</evidence>
<evidence type="ECO:0000259" key="14">
    <source>
        <dbReference type="PROSITE" id="PS50885"/>
    </source>
</evidence>
<comment type="similarity">
    <text evidence="9">Belongs to the methyl-accepting chemotaxis (MCP) protein family.</text>
</comment>
<dbReference type="Gene3D" id="1.10.287.950">
    <property type="entry name" value="Methyl-accepting chemotaxis protein"/>
    <property type="match status" value="1"/>
</dbReference>
<dbReference type="InterPro" id="IPR004089">
    <property type="entry name" value="MCPsignal_dom"/>
</dbReference>
<organism evidence="15 16">
    <name type="scientific">Ideonella livida</name>
    <dbReference type="NCBI Taxonomy" id="2707176"/>
    <lineage>
        <taxon>Bacteria</taxon>
        <taxon>Pseudomonadati</taxon>
        <taxon>Pseudomonadota</taxon>
        <taxon>Betaproteobacteria</taxon>
        <taxon>Burkholderiales</taxon>
        <taxon>Sphaerotilaceae</taxon>
        <taxon>Ideonella</taxon>
    </lineage>
</organism>
<keyword evidence="10" id="KW-0807">Transducer</keyword>
<comment type="subcellular location">
    <subcellularLocation>
        <location evidence="1">Cell inner membrane</location>
        <topology evidence="1">Multi-pass membrane protein</topology>
    </subcellularLocation>
</comment>
<dbReference type="Proteomes" id="UP000484255">
    <property type="component" value="Unassembled WGS sequence"/>
</dbReference>
<dbReference type="GO" id="GO:0004888">
    <property type="term" value="F:transmembrane signaling receptor activity"/>
    <property type="evidence" value="ECO:0007669"/>
    <property type="project" value="TreeGrafter"/>
</dbReference>
<keyword evidence="16" id="KW-1185">Reference proteome</keyword>
<keyword evidence="5" id="KW-0997">Cell inner membrane</keyword>
<dbReference type="CDD" id="cd06225">
    <property type="entry name" value="HAMP"/>
    <property type="match status" value="1"/>
</dbReference>
<dbReference type="CDD" id="cd00130">
    <property type="entry name" value="PAS"/>
    <property type="match status" value="1"/>
</dbReference>
<dbReference type="PANTHER" id="PTHR43531:SF7">
    <property type="entry name" value="AEROTAXIS RECEPTOR"/>
    <property type="match status" value="1"/>
</dbReference>
<evidence type="ECO:0000259" key="13">
    <source>
        <dbReference type="PROSITE" id="PS50112"/>
    </source>
</evidence>
<dbReference type="EMBL" id="JAAGOH010000005">
    <property type="protein sequence ID" value="NDY90675.1"/>
    <property type="molecule type" value="Genomic_DNA"/>
</dbReference>
<feature type="compositionally biased region" description="Polar residues" evidence="11">
    <location>
        <begin position="579"/>
        <end position="591"/>
    </location>
</feature>
<dbReference type="InterPro" id="IPR035965">
    <property type="entry name" value="PAS-like_dom_sf"/>
</dbReference>
<evidence type="ECO:0000256" key="3">
    <source>
        <dbReference type="ARBA" id="ARBA00022481"/>
    </source>
</evidence>
<dbReference type="CDD" id="cd11386">
    <property type="entry name" value="MCP_signal"/>
    <property type="match status" value="1"/>
</dbReference>
<dbReference type="SMART" id="SM00283">
    <property type="entry name" value="MA"/>
    <property type="match status" value="1"/>
</dbReference>
<evidence type="ECO:0000256" key="9">
    <source>
        <dbReference type="ARBA" id="ARBA00029447"/>
    </source>
</evidence>
<dbReference type="Pfam" id="PF08447">
    <property type="entry name" value="PAS_3"/>
    <property type="match status" value="1"/>
</dbReference>
<evidence type="ECO:0000259" key="12">
    <source>
        <dbReference type="PROSITE" id="PS50111"/>
    </source>
</evidence>
<keyword evidence="3" id="KW-0488">Methylation</keyword>
<dbReference type="InterPro" id="IPR003660">
    <property type="entry name" value="HAMP_dom"/>
</dbReference>
<evidence type="ECO:0000313" key="16">
    <source>
        <dbReference type="Proteomes" id="UP000484255"/>
    </source>
</evidence>
<evidence type="ECO:0000256" key="11">
    <source>
        <dbReference type="SAM" id="MobiDB-lite"/>
    </source>
</evidence>
<dbReference type="Gene3D" id="3.30.450.20">
    <property type="entry name" value="PAS domain"/>
    <property type="match status" value="1"/>
</dbReference>
<proteinExistence type="inferred from homology"/>
<evidence type="ECO:0000256" key="2">
    <source>
        <dbReference type="ARBA" id="ARBA00022475"/>
    </source>
</evidence>
<dbReference type="NCBIfam" id="TIGR00229">
    <property type="entry name" value="sensory_box"/>
    <property type="match status" value="1"/>
</dbReference>
<dbReference type="GO" id="GO:0007165">
    <property type="term" value="P:signal transduction"/>
    <property type="evidence" value="ECO:0007669"/>
    <property type="project" value="UniProtKB-KW"/>
</dbReference>
<feature type="compositionally biased region" description="Pro residues" evidence="11">
    <location>
        <begin position="559"/>
        <end position="571"/>
    </location>
</feature>
<reference evidence="15 16" key="1">
    <citation type="submission" date="2020-02" db="EMBL/GenBank/DDBJ databases">
        <title>Ideonella bacterium strain TBM-1.</title>
        <authorList>
            <person name="Chen W.-M."/>
        </authorList>
    </citation>
    <scope>NUCLEOTIDE SEQUENCE [LARGE SCALE GENOMIC DNA]</scope>
    <source>
        <strain evidence="15 16">TBM-1</strain>
    </source>
</reference>
<dbReference type="GO" id="GO:0052131">
    <property type="term" value="P:positive aerotaxis"/>
    <property type="evidence" value="ECO:0007669"/>
    <property type="project" value="UniProtKB-ARBA"/>
</dbReference>
<evidence type="ECO:0000256" key="5">
    <source>
        <dbReference type="ARBA" id="ARBA00022519"/>
    </source>
</evidence>
<evidence type="ECO:0000256" key="6">
    <source>
        <dbReference type="ARBA" id="ARBA00022692"/>
    </source>
</evidence>
<keyword evidence="4" id="KW-0145">Chemotaxis</keyword>
<sequence length="591" mass="63309">MRTNLPVTPRRHPFPHGETLVSTTDLKGRILYCNSAFVEVSGYTSAELLGQPHNMIRHPDMPEEAFRDMWVTIQSGRPWSGLVKNRCKNGDHYWVMANVIPLIDDQGKPAGYMSVRTEPGEAEVAAAEQLYARMRQEEQAGQLSVVLQSGELLAARGLGRWLHQMRPGLRARMTLAATGIGALGFLLGEHQADGLSHMTWAEALVGLMAVATCGALGGWYLRRLVAQPVLELVVAANQMAGGNLTRAVTSTRRDEMGELAKALSQLNVNLRSIVRDARRGMEDVRQGTATIAEGNLDLSSRTESQASSLQQTAASMEQITATLRQSTQMAGQAASRADHALELTGQSDQRVAALTETMARISEASRRISEIIQVVDSIAFQTNILALNAAVEAARAGEQGRGFAVVAGEVRALAQRTTVAAREIRGLIQASVEEVTQGDGQTQEVQSAMQQVREATSELQALVAQISHGMNEQLLGVSQINQAVSDMDGMTQKNAALVEEIAASASELETKAREVANAVAVFRLEHGETGQATGDAVALRRQAKTSPSAPAGKAVKPQAPSPSAPLAPPRPAKAAAPATTQDQGQEEWTTF</sequence>
<dbReference type="InterPro" id="IPR013655">
    <property type="entry name" value="PAS_fold_3"/>
</dbReference>
<dbReference type="SUPFAM" id="SSF58104">
    <property type="entry name" value="Methyl-accepting chemotaxis protein (MCP) signaling domain"/>
    <property type="match status" value="1"/>
</dbReference>
<accession>A0A7C9PFN7</accession>
<dbReference type="FunFam" id="1.10.287.950:FF:000001">
    <property type="entry name" value="Methyl-accepting chemotaxis sensory transducer"/>
    <property type="match status" value="1"/>
</dbReference>
<dbReference type="PROSITE" id="PS50112">
    <property type="entry name" value="PAS"/>
    <property type="match status" value="1"/>
</dbReference>
<evidence type="ECO:0000256" key="10">
    <source>
        <dbReference type="PROSITE-ProRule" id="PRU00284"/>
    </source>
</evidence>
<dbReference type="SMART" id="SM00304">
    <property type="entry name" value="HAMP"/>
    <property type="match status" value="1"/>
</dbReference>
<feature type="domain" description="Methyl-accepting transducer" evidence="12">
    <location>
        <begin position="280"/>
        <end position="509"/>
    </location>
</feature>
<dbReference type="RefSeq" id="WP_163456539.1">
    <property type="nucleotide sequence ID" value="NZ_JAAGOH010000005.1"/>
</dbReference>
<dbReference type="Pfam" id="PF00015">
    <property type="entry name" value="MCPsignal"/>
    <property type="match status" value="1"/>
</dbReference>
<keyword evidence="6" id="KW-0812">Transmembrane</keyword>
<dbReference type="GO" id="GO:0005886">
    <property type="term" value="C:plasma membrane"/>
    <property type="evidence" value="ECO:0007669"/>
    <property type="project" value="UniProtKB-SubCell"/>
</dbReference>
<feature type="region of interest" description="Disordered" evidence="11">
    <location>
        <begin position="542"/>
        <end position="591"/>
    </location>
</feature>
<keyword evidence="2" id="KW-1003">Cell membrane</keyword>
<evidence type="ECO:0000313" key="15">
    <source>
        <dbReference type="EMBL" id="NDY90675.1"/>
    </source>
</evidence>
<dbReference type="AlphaFoldDB" id="A0A7C9PFN7"/>
<dbReference type="PROSITE" id="PS50111">
    <property type="entry name" value="CHEMOTAXIS_TRANSDUC_2"/>
    <property type="match status" value="1"/>
</dbReference>
<feature type="domain" description="HAMP" evidence="14">
    <location>
        <begin position="223"/>
        <end position="275"/>
    </location>
</feature>
<dbReference type="Pfam" id="PF00672">
    <property type="entry name" value="HAMP"/>
    <property type="match status" value="1"/>
</dbReference>
<dbReference type="FunFam" id="3.30.450.20:FF:000046">
    <property type="entry name" value="Aerotaxis sensor receptor"/>
    <property type="match status" value="1"/>
</dbReference>
<feature type="domain" description="PAS" evidence="13">
    <location>
        <begin position="25"/>
        <end position="60"/>
    </location>
</feature>
<dbReference type="InterPro" id="IPR000014">
    <property type="entry name" value="PAS"/>
</dbReference>
<keyword evidence="7" id="KW-1133">Transmembrane helix</keyword>
<evidence type="ECO:0000256" key="7">
    <source>
        <dbReference type="ARBA" id="ARBA00022989"/>
    </source>
</evidence>
<dbReference type="SMART" id="SM00091">
    <property type="entry name" value="PAS"/>
    <property type="match status" value="1"/>
</dbReference>
<comment type="caution">
    <text evidence="15">The sequence shown here is derived from an EMBL/GenBank/DDBJ whole genome shotgun (WGS) entry which is preliminary data.</text>
</comment>
<dbReference type="SUPFAM" id="SSF55785">
    <property type="entry name" value="PYP-like sensor domain (PAS domain)"/>
    <property type="match status" value="1"/>
</dbReference>